<keyword evidence="5" id="KW-0677">Repeat</keyword>
<dbReference type="InterPro" id="IPR015943">
    <property type="entry name" value="WD40/YVTN_repeat-like_dom_sf"/>
</dbReference>
<sequence>MVVGLRGIWFFDDMLSLSAHSNDFGHCPLSTRPDALELHPRCLGGIKITYQQEICKVIAGRELLKGLYGELVIFRRTRGATVDQAEGSLLFPTAGKRIRQTLTEDFIPIFEQYSCGVIRTRSSVVLERTHAVENLRHRRRFHIHLPEFYAKCSLVEWQLVATITAIQSIRLSGRSVLLYTRGFMAGAHTHCQFTSDNSSNQRMFWTDWDIFPRLNQCHCSVCWKKLQKKLVVTSSNIRIFQSLLVRTLRGNVKRKEKRPRTRASSEPTNMSQDNRQSVIDPRHRTRRLLSIMVSKTYSVVAPYQCQIKGSDVWQLFQVYLYKCDGDKLYRKLSGYGSRVTCCQFRSDGKLVIVGEENGVVRICTTDKNTYHLRKMTTHKACVNAVSFFADGHHAASAGADACVRIWDVSLGTQTAQFFTGTGKEPVKAMAVSATDPNILYSGSMEGVVALYDIRQPKAVHTLKLPNAISAVTLNATDKTLVVADGSFIRFWNPTARKFLSTGGVSSGDASVEQTDAVRIHYKMVTGLCVVNHPDPQQGEVLLSVSLDKLMKVTSLVDFKELHQTRYLVPLTAVAATLDCETMIVGGEKGFVKIRHLIRKSSMLTASAIETLESSRRAGQESEVPGGMEPALQQLAHEFSGHWRGGDKYIQMTTDTWLSQPFDGPRRGPRDWLTEGESAGTAARKVPLIYETSEISRDGFHFYADDSERQPFTKVDRLLTRFSHSQALSVVTRFPWSATRRRPSVYARKYKQRLLAVGVIRELARRGTLVAAVAGRDVKQLARLLRFIRHNVWRRESATVCLKLYNCILDEYSADELAQVTEFRKVNVVLQHLSRNTQSVCEIVKFLRDSIRRETTVSHTSVDNNSVPKKKPWKSSTKRPLTKRDSTAITDSPGVTASVSSHAAASVHKQMSSPEDSCFPRESPSEKASSFELVFSITFLLIARLPSWKGMSAVYQKFWEVHLHASWKKLLDVAGDEFIYWFCPEGLLERVNGWISASLRRLLKWAPARLMKHVESNRIKYRENALCCTLETVKIKLGIVGKYGDSSDRCPSAFLVRLSLGELSSHQRSAQDHSSPEARPPRHGDSFRSGPTEKKKFIFS</sequence>
<keyword evidence="4 8" id="KW-0853">WD repeat</keyword>
<comment type="function">
    <text evidence="7">Ribosome biogenesis factor. Involved in nucleolar processing of pre-18S ribosomal RNA. Required for optimal pre-ribosomal RNA transcription by RNA polymerase I. Part of the small subunit (SSU) processome, first precursor of the small eukaryotic ribosomal subunit. During the assembly of the SSU processome in the nucleolus, many ribosome biogenesis factors, an RNA chaperone and ribosomal proteins associate with the nascent pre-rRNA and work in concert to generate RNA folding, modifications, rearrangements and cleavage as well as targeted degradation of pre-ribosomal RNA by the RNA exosome.</text>
</comment>
<protein>
    <recommendedName>
        <fullName evidence="2">U3 small nucleolar RNA-associated protein 15 homolog</fullName>
    </recommendedName>
</protein>
<feature type="compositionally biased region" description="Basic residues" evidence="9">
    <location>
        <begin position="251"/>
        <end position="261"/>
    </location>
</feature>
<feature type="region of interest" description="Disordered" evidence="9">
    <location>
        <begin position="1064"/>
        <end position="1099"/>
    </location>
</feature>
<dbReference type="Proteomes" id="UP000008909">
    <property type="component" value="Unassembled WGS sequence"/>
</dbReference>
<evidence type="ECO:0000256" key="4">
    <source>
        <dbReference type="ARBA" id="ARBA00022574"/>
    </source>
</evidence>
<feature type="domain" description="U3 small nucleolar RNA-associated protein 15 C-terminal" evidence="10">
    <location>
        <begin position="701"/>
        <end position="840"/>
    </location>
</feature>
<evidence type="ECO:0000313" key="12">
    <source>
        <dbReference type="Proteomes" id="UP000008909"/>
    </source>
</evidence>
<dbReference type="PROSITE" id="PS50294">
    <property type="entry name" value="WD_REPEATS_REGION"/>
    <property type="match status" value="1"/>
</dbReference>
<dbReference type="InterPro" id="IPR018983">
    <property type="entry name" value="U3_snoRNA-assocProt_15_C"/>
</dbReference>
<evidence type="ECO:0000256" key="9">
    <source>
        <dbReference type="SAM" id="MobiDB-lite"/>
    </source>
</evidence>
<feature type="compositionally biased region" description="Basic residues" evidence="9">
    <location>
        <begin position="867"/>
        <end position="880"/>
    </location>
</feature>
<evidence type="ECO:0000259" key="10">
    <source>
        <dbReference type="Pfam" id="PF09384"/>
    </source>
</evidence>
<accession>H2KU10</accession>
<comment type="subcellular location">
    <subcellularLocation>
        <location evidence="1">Nucleus</location>
        <location evidence="1">Nucleolus</location>
    </subcellularLocation>
</comment>
<name>H2KU10_CLOSI</name>
<evidence type="ECO:0000256" key="5">
    <source>
        <dbReference type="ARBA" id="ARBA00022737"/>
    </source>
</evidence>
<evidence type="ECO:0000256" key="1">
    <source>
        <dbReference type="ARBA" id="ARBA00004604"/>
    </source>
</evidence>
<feature type="compositionally biased region" description="Polar residues" evidence="9">
    <location>
        <begin position="856"/>
        <end position="866"/>
    </location>
</feature>
<dbReference type="PANTHER" id="PTHR19924:SF26">
    <property type="entry name" value="U3 SMALL NUCLEOLAR RNA-ASSOCIATED PROTEIN 15 HOMOLOG"/>
    <property type="match status" value="1"/>
</dbReference>
<feature type="repeat" description="WD" evidence="8">
    <location>
        <begin position="375"/>
        <end position="416"/>
    </location>
</feature>
<keyword evidence="3" id="KW-0698">rRNA processing</keyword>
<proteinExistence type="predicted"/>
<dbReference type="GO" id="GO:0005730">
    <property type="term" value="C:nucleolus"/>
    <property type="evidence" value="ECO:0007669"/>
    <property type="project" value="UniProtKB-SubCell"/>
</dbReference>
<evidence type="ECO:0000313" key="11">
    <source>
        <dbReference type="EMBL" id="GAA29753.2"/>
    </source>
</evidence>
<feature type="region of interest" description="Disordered" evidence="9">
    <location>
        <begin position="856"/>
        <end position="895"/>
    </location>
</feature>
<dbReference type="AlphaFoldDB" id="H2KU10"/>
<dbReference type="PROSITE" id="PS00678">
    <property type="entry name" value="WD_REPEATS_1"/>
    <property type="match status" value="1"/>
</dbReference>
<reference evidence="11" key="1">
    <citation type="journal article" date="2011" name="Genome Biol.">
        <title>The draft genome of the carcinogenic human liver fluke Clonorchis sinensis.</title>
        <authorList>
            <person name="Wang X."/>
            <person name="Chen W."/>
            <person name="Huang Y."/>
            <person name="Sun J."/>
            <person name="Men J."/>
            <person name="Liu H."/>
            <person name="Luo F."/>
            <person name="Guo L."/>
            <person name="Lv X."/>
            <person name="Deng C."/>
            <person name="Zhou C."/>
            <person name="Fan Y."/>
            <person name="Li X."/>
            <person name="Huang L."/>
            <person name="Hu Y."/>
            <person name="Liang C."/>
            <person name="Hu X."/>
            <person name="Xu J."/>
            <person name="Yu X."/>
        </authorList>
    </citation>
    <scope>NUCLEOTIDE SEQUENCE [LARGE SCALE GENOMIC DNA]</scope>
    <source>
        <strain evidence="11">Henan</strain>
    </source>
</reference>
<dbReference type="GO" id="GO:0006364">
    <property type="term" value="P:rRNA processing"/>
    <property type="evidence" value="ECO:0007669"/>
    <property type="project" value="UniProtKB-KW"/>
</dbReference>
<feature type="compositionally biased region" description="Basic and acidic residues" evidence="9">
    <location>
        <begin position="1068"/>
        <end position="1099"/>
    </location>
</feature>
<evidence type="ECO:0000256" key="6">
    <source>
        <dbReference type="ARBA" id="ARBA00023242"/>
    </source>
</evidence>
<dbReference type="EMBL" id="DF143979">
    <property type="protein sequence ID" value="GAA29753.2"/>
    <property type="molecule type" value="Genomic_DNA"/>
</dbReference>
<organism evidence="11 12">
    <name type="scientific">Clonorchis sinensis</name>
    <name type="common">Chinese liver fluke</name>
    <dbReference type="NCBI Taxonomy" id="79923"/>
    <lineage>
        <taxon>Eukaryota</taxon>
        <taxon>Metazoa</taxon>
        <taxon>Spiralia</taxon>
        <taxon>Lophotrochozoa</taxon>
        <taxon>Platyhelminthes</taxon>
        <taxon>Trematoda</taxon>
        <taxon>Digenea</taxon>
        <taxon>Opisthorchiida</taxon>
        <taxon>Opisthorchiata</taxon>
        <taxon>Opisthorchiidae</taxon>
        <taxon>Clonorchis</taxon>
    </lineage>
</organism>
<feature type="compositionally biased region" description="Polar residues" evidence="9">
    <location>
        <begin position="262"/>
        <end position="277"/>
    </location>
</feature>
<dbReference type="Pfam" id="PF00400">
    <property type="entry name" value="WD40"/>
    <property type="match status" value="2"/>
</dbReference>
<dbReference type="SMART" id="SM00320">
    <property type="entry name" value="WD40"/>
    <property type="match status" value="4"/>
</dbReference>
<dbReference type="InterPro" id="IPR001680">
    <property type="entry name" value="WD40_rpt"/>
</dbReference>
<feature type="region of interest" description="Disordered" evidence="9">
    <location>
        <begin position="251"/>
        <end position="278"/>
    </location>
</feature>
<gene>
    <name evidence="11" type="ORF">CLF_107293</name>
</gene>
<dbReference type="InterPro" id="IPR036322">
    <property type="entry name" value="WD40_repeat_dom_sf"/>
</dbReference>
<keyword evidence="12" id="KW-1185">Reference proteome</keyword>
<dbReference type="PROSITE" id="PS50082">
    <property type="entry name" value="WD_REPEATS_2"/>
    <property type="match status" value="1"/>
</dbReference>
<evidence type="ECO:0000256" key="7">
    <source>
        <dbReference type="ARBA" id="ARBA00045437"/>
    </source>
</evidence>
<dbReference type="Gene3D" id="2.130.10.10">
    <property type="entry name" value="YVTN repeat-like/Quinoprotein amine dehydrogenase"/>
    <property type="match status" value="1"/>
</dbReference>
<evidence type="ECO:0000256" key="8">
    <source>
        <dbReference type="PROSITE-ProRule" id="PRU00221"/>
    </source>
</evidence>
<dbReference type="PANTHER" id="PTHR19924">
    <property type="entry name" value="UTP15 U3 SMALL NUCLEOLAR RNA-ASSOCIATED PROTEIN 15 FAMILY MEMBER"/>
    <property type="match status" value="1"/>
</dbReference>
<evidence type="ECO:0000256" key="2">
    <source>
        <dbReference type="ARBA" id="ARBA00018260"/>
    </source>
</evidence>
<dbReference type="InterPro" id="IPR019775">
    <property type="entry name" value="WD40_repeat_CS"/>
</dbReference>
<dbReference type="GO" id="GO:0045943">
    <property type="term" value="P:positive regulation of transcription by RNA polymerase I"/>
    <property type="evidence" value="ECO:0007669"/>
    <property type="project" value="TreeGrafter"/>
</dbReference>
<keyword evidence="6" id="KW-0539">Nucleus</keyword>
<evidence type="ECO:0000256" key="3">
    <source>
        <dbReference type="ARBA" id="ARBA00022552"/>
    </source>
</evidence>
<dbReference type="SUPFAM" id="SSF50978">
    <property type="entry name" value="WD40 repeat-like"/>
    <property type="match status" value="1"/>
</dbReference>
<dbReference type="Pfam" id="PF09384">
    <property type="entry name" value="UTP15_C"/>
    <property type="match status" value="1"/>
</dbReference>